<evidence type="ECO:0000313" key="14">
    <source>
        <dbReference type="Proteomes" id="UP000013280"/>
    </source>
</evidence>
<keyword evidence="10" id="KW-0735">Signal-anchor</keyword>
<evidence type="ECO:0000256" key="6">
    <source>
        <dbReference type="ARBA" id="ARBA00022692"/>
    </source>
</evidence>
<dbReference type="GO" id="GO:0030288">
    <property type="term" value="C:outer membrane-bounded periplasmic space"/>
    <property type="evidence" value="ECO:0007669"/>
    <property type="project" value="InterPro"/>
</dbReference>
<dbReference type="Proteomes" id="UP000013280">
    <property type="component" value="Unassembled WGS sequence"/>
</dbReference>
<evidence type="ECO:0000256" key="8">
    <source>
        <dbReference type="ARBA" id="ARBA00022989"/>
    </source>
</evidence>
<comment type="subcellular location">
    <subcellularLocation>
        <location evidence="1 10">Cell inner membrane</location>
        <topology evidence="1 10">Single-pass membrane protein</topology>
        <orientation evidence="1 10">Periplasmic side</orientation>
    </subcellularLocation>
</comment>
<dbReference type="PANTHER" id="PTHR33446">
    <property type="entry name" value="PROTEIN TONB-RELATED"/>
    <property type="match status" value="1"/>
</dbReference>
<comment type="function">
    <text evidence="10">Interacts with outer membrane receptor proteins that carry out high-affinity binding and energy dependent uptake into the periplasmic space of specific substrates. It could act to transduce energy from the cytoplasmic membrane to specific energy-requiring processes in the outer membrane, resulting in the release into the periplasm of ligands bound by these outer membrane proteins.</text>
</comment>
<evidence type="ECO:0000256" key="1">
    <source>
        <dbReference type="ARBA" id="ARBA00004383"/>
    </source>
</evidence>
<evidence type="ECO:0000256" key="11">
    <source>
        <dbReference type="SAM" id="MobiDB-lite"/>
    </source>
</evidence>
<keyword evidence="7 10" id="KW-0653">Protein transport</keyword>
<dbReference type="GO" id="GO:0015031">
    <property type="term" value="P:protein transport"/>
    <property type="evidence" value="ECO:0007669"/>
    <property type="project" value="UniProtKB-UniRule"/>
</dbReference>
<feature type="region of interest" description="Disordered" evidence="11">
    <location>
        <begin position="98"/>
        <end position="176"/>
    </location>
</feature>
<evidence type="ECO:0000313" key="13">
    <source>
        <dbReference type="EMBL" id="ENZ77849.1"/>
    </source>
</evidence>
<feature type="transmembrane region" description="Helical" evidence="10">
    <location>
        <begin position="60"/>
        <end position="78"/>
    </location>
</feature>
<dbReference type="InterPro" id="IPR037682">
    <property type="entry name" value="TonB_C"/>
</dbReference>
<dbReference type="InterPro" id="IPR006260">
    <property type="entry name" value="TonB/TolA_C"/>
</dbReference>
<dbReference type="GO" id="GO:0098797">
    <property type="term" value="C:plasma membrane protein complex"/>
    <property type="evidence" value="ECO:0007669"/>
    <property type="project" value="TreeGrafter"/>
</dbReference>
<keyword evidence="3 10" id="KW-0813">Transport</keyword>
<accession>R0E6T5</accession>
<evidence type="ECO:0000259" key="12">
    <source>
        <dbReference type="PROSITE" id="PS52015"/>
    </source>
</evidence>
<keyword evidence="4 10" id="KW-1003">Cell membrane</keyword>
<dbReference type="Gene3D" id="3.30.1150.10">
    <property type="match status" value="1"/>
</dbReference>
<dbReference type="PRINTS" id="PR01374">
    <property type="entry name" value="TONBPROTEIN"/>
</dbReference>
<dbReference type="AlphaFoldDB" id="R0E6T5"/>
<feature type="compositionally biased region" description="Pro residues" evidence="11">
    <location>
        <begin position="101"/>
        <end position="110"/>
    </location>
</feature>
<dbReference type="PROSITE" id="PS52015">
    <property type="entry name" value="TONB_CTD"/>
    <property type="match status" value="1"/>
</dbReference>
<evidence type="ECO:0000256" key="10">
    <source>
        <dbReference type="RuleBase" id="RU362123"/>
    </source>
</evidence>
<evidence type="ECO:0000256" key="9">
    <source>
        <dbReference type="ARBA" id="ARBA00023136"/>
    </source>
</evidence>
<feature type="compositionally biased region" description="Pro residues" evidence="11">
    <location>
        <begin position="120"/>
        <end position="131"/>
    </location>
</feature>
<gene>
    <name evidence="13" type="ORF">OR214_02125</name>
</gene>
<name>R0E6T5_RALPI</name>
<evidence type="ECO:0000256" key="4">
    <source>
        <dbReference type="ARBA" id="ARBA00022475"/>
    </source>
</evidence>
<evidence type="ECO:0000256" key="2">
    <source>
        <dbReference type="ARBA" id="ARBA00006555"/>
    </source>
</evidence>
<dbReference type="RefSeq" id="WP_004630261.1">
    <property type="nucleotide sequence ID" value="NZ_APMQ01000005.1"/>
</dbReference>
<proteinExistence type="inferred from homology"/>
<dbReference type="InterPro" id="IPR051045">
    <property type="entry name" value="TonB-dependent_transducer"/>
</dbReference>
<protein>
    <recommendedName>
        <fullName evidence="10">Protein TonB</fullName>
    </recommendedName>
</protein>
<evidence type="ECO:0000256" key="7">
    <source>
        <dbReference type="ARBA" id="ARBA00022927"/>
    </source>
</evidence>
<dbReference type="PANTHER" id="PTHR33446:SF2">
    <property type="entry name" value="PROTEIN TONB"/>
    <property type="match status" value="1"/>
</dbReference>
<dbReference type="SUPFAM" id="SSF74653">
    <property type="entry name" value="TolA/TonB C-terminal domain"/>
    <property type="match status" value="1"/>
</dbReference>
<comment type="caution">
    <text evidence="13">The sequence shown here is derived from an EMBL/GenBank/DDBJ whole genome shotgun (WGS) entry which is preliminary data.</text>
</comment>
<reference evidence="13 14" key="1">
    <citation type="journal article" date="2013" name="Genome Announc.">
        <title>Draft Genome Sequence for Ralstonia sp. Strain OR214, a Bacterium with Potential for Bioremediation.</title>
        <authorList>
            <person name="Utturkar S.M."/>
            <person name="Bollmann A."/>
            <person name="Brzoska R.M."/>
            <person name="Klingeman D.M."/>
            <person name="Epstein S.E."/>
            <person name="Palumbo A.V."/>
            <person name="Brown S.D."/>
        </authorList>
    </citation>
    <scope>NUCLEOTIDE SEQUENCE [LARGE SCALE GENOMIC DNA]</scope>
    <source>
        <strain evidence="13 14">OR214</strain>
    </source>
</reference>
<dbReference type="EMBL" id="APMQ01000005">
    <property type="protein sequence ID" value="ENZ77849.1"/>
    <property type="molecule type" value="Genomic_DNA"/>
</dbReference>
<keyword evidence="5 10" id="KW-0997">Cell inner membrane</keyword>
<evidence type="ECO:0000256" key="5">
    <source>
        <dbReference type="ARBA" id="ARBA00022519"/>
    </source>
</evidence>
<dbReference type="GO" id="GO:0015891">
    <property type="term" value="P:siderophore transport"/>
    <property type="evidence" value="ECO:0007669"/>
    <property type="project" value="InterPro"/>
</dbReference>
<feature type="region of interest" description="Disordered" evidence="11">
    <location>
        <begin position="1"/>
        <end position="20"/>
    </location>
</feature>
<evidence type="ECO:0000256" key="3">
    <source>
        <dbReference type="ARBA" id="ARBA00022448"/>
    </source>
</evidence>
<keyword evidence="8 10" id="KW-1133">Transmembrane helix</keyword>
<sequence>MFRRSKNPEGNDAQSRQLAAHAGRNEVKIEGQYLVGSSPVQGAGRPREFGKKQQTPVRRFGGLAAVLLIHVALIYALLNGLATKVVQVIQHPVETRIIEPVKPPPPPLPKPTVHQASPKLAPPPFVPPPEVPVQAAPQPTIAHQSAPAPSTPALAPPGPPAPVAQPAPAKAKSTEVGVVCPNSDQVRSSVRYPKEAQENNVTGDVLVEFVVDPQGHITNERIAKSSDDSALDTAAFNAVKKFNCIAQGQSVRVQVPFSFNLN</sequence>
<feature type="compositionally biased region" description="Pro residues" evidence="11">
    <location>
        <begin position="154"/>
        <end position="165"/>
    </location>
</feature>
<organism evidence="13 14">
    <name type="scientific">Ralstonia pickettii OR214</name>
    <dbReference type="NCBI Taxonomy" id="1264675"/>
    <lineage>
        <taxon>Bacteria</taxon>
        <taxon>Pseudomonadati</taxon>
        <taxon>Pseudomonadota</taxon>
        <taxon>Betaproteobacteria</taxon>
        <taxon>Burkholderiales</taxon>
        <taxon>Burkholderiaceae</taxon>
        <taxon>Ralstonia</taxon>
    </lineage>
</organism>
<dbReference type="Pfam" id="PF03544">
    <property type="entry name" value="TonB_C"/>
    <property type="match status" value="1"/>
</dbReference>
<dbReference type="NCBIfam" id="TIGR01352">
    <property type="entry name" value="tonB_Cterm"/>
    <property type="match status" value="1"/>
</dbReference>
<comment type="similarity">
    <text evidence="2 10">Belongs to the TonB family.</text>
</comment>
<dbReference type="GO" id="GO:0055085">
    <property type="term" value="P:transmembrane transport"/>
    <property type="evidence" value="ECO:0007669"/>
    <property type="project" value="InterPro"/>
</dbReference>
<feature type="domain" description="TonB C-terminal" evidence="12">
    <location>
        <begin position="177"/>
        <end position="262"/>
    </location>
</feature>
<dbReference type="GO" id="GO:0031992">
    <property type="term" value="F:energy transducer activity"/>
    <property type="evidence" value="ECO:0007669"/>
    <property type="project" value="InterPro"/>
</dbReference>
<dbReference type="InterPro" id="IPR003538">
    <property type="entry name" value="TonB"/>
</dbReference>
<dbReference type="PATRIC" id="fig|1264675.3.peg.2108"/>
<keyword evidence="6 10" id="KW-0812">Transmembrane</keyword>
<keyword evidence="9 10" id="KW-0472">Membrane</keyword>